<protein>
    <submittedName>
        <fullName evidence="1">Uncharacterized protein</fullName>
    </submittedName>
</protein>
<evidence type="ECO:0000313" key="2">
    <source>
        <dbReference type="Proteomes" id="UP001148629"/>
    </source>
</evidence>
<dbReference type="EMBL" id="JANRMS010000035">
    <property type="protein sequence ID" value="KAJ3548920.1"/>
    <property type="molecule type" value="Genomic_DNA"/>
</dbReference>
<comment type="caution">
    <text evidence="1">The sequence shown here is derived from an EMBL/GenBank/DDBJ whole genome shotgun (WGS) entry which is preliminary data.</text>
</comment>
<gene>
    <name evidence="1" type="ORF">NM208_g760</name>
</gene>
<evidence type="ECO:0000313" key="1">
    <source>
        <dbReference type="EMBL" id="KAJ3548920.1"/>
    </source>
</evidence>
<keyword evidence="2" id="KW-1185">Reference proteome</keyword>
<reference evidence="1" key="1">
    <citation type="submission" date="2022-08" db="EMBL/GenBank/DDBJ databases">
        <title>Genome Sequence of Fusarium decemcellulare.</title>
        <authorList>
            <person name="Buettner E."/>
        </authorList>
    </citation>
    <scope>NUCLEOTIDE SEQUENCE</scope>
    <source>
        <strain evidence="1">Babe19</strain>
    </source>
</reference>
<name>A0ACC1SY78_9HYPO</name>
<proteinExistence type="predicted"/>
<organism evidence="1 2">
    <name type="scientific">Fusarium decemcellulare</name>
    <dbReference type="NCBI Taxonomy" id="57161"/>
    <lineage>
        <taxon>Eukaryota</taxon>
        <taxon>Fungi</taxon>
        <taxon>Dikarya</taxon>
        <taxon>Ascomycota</taxon>
        <taxon>Pezizomycotina</taxon>
        <taxon>Sordariomycetes</taxon>
        <taxon>Hypocreomycetidae</taxon>
        <taxon>Hypocreales</taxon>
        <taxon>Nectriaceae</taxon>
        <taxon>Fusarium</taxon>
        <taxon>Fusarium decemcellulare species complex</taxon>
    </lineage>
</organism>
<accession>A0ACC1SY78</accession>
<sequence length="539" mass="59828">MAPANPIIPGFAPDPSIVRIDDTFYLVNSSFHLFPGLPIFSSKDLISWAHIGNAINRPSQLSLSASTTIVHNKGGPPDEVLVGTGGLYAPTIRHNRGRTYIVCTNVRHCVPEGEKEEKADTKNFIIFTDDIMSNKWSDPVYHDYWGIDPDLFFDDDGRAYVTGSYWNTNPKIPGTLNCFEIDLETCKQLGPGKPLWGGSSKIIPEGPHIYKRGEWYYILAAEGGTHEGHRLSMARSKNLWGPYEECPHNPVLKPSPGDKEYQYVQYNGHGDLVEDAEGNWWLVFLAVRKDKGGSGQLPILGQPFNNLLSLYRPPKTPTMPPLPHDPKVDLVYIRDPDFEAYEITDDARTVTLKASASDLSDASAGPVSFLGKRQRSLQGEASAALSIGGATEPVTAGLAYYKDEYRYARIFYDFSRCSIWFEWKNGGRRRTISNKEDVLLLDDNLASNSKVRFSIVHSETTLDFRYRLENDGATGNDWVSAAKVNTLDLTDRDFTGPCLGVFATTNGALTEEGGPTSEFKCIFTDLHLVSNSKSVLVVL</sequence>
<dbReference type="Proteomes" id="UP001148629">
    <property type="component" value="Unassembled WGS sequence"/>
</dbReference>